<dbReference type="Pfam" id="PF14310">
    <property type="entry name" value="Fn3-like"/>
    <property type="match status" value="1"/>
</dbReference>
<dbReference type="OrthoDB" id="416222at2759"/>
<dbReference type="AlphaFoldDB" id="A0A194S485"/>
<proteinExistence type="inferred from homology"/>
<keyword evidence="8 20" id="KW-0378">Hydrolase</keyword>
<evidence type="ECO:0000256" key="3">
    <source>
        <dbReference type="ARBA" id="ARBA00004987"/>
    </source>
</evidence>
<evidence type="ECO:0000256" key="16">
    <source>
        <dbReference type="ARBA" id="ARBA00041601"/>
    </source>
</evidence>
<evidence type="ECO:0000256" key="10">
    <source>
        <dbReference type="ARBA" id="ARBA00023277"/>
    </source>
</evidence>
<gene>
    <name evidence="20" type="ORF">RHOBADRAFT_53510</name>
</gene>
<keyword evidence="10" id="KW-0119">Carbohydrate metabolism</keyword>
<evidence type="ECO:0000256" key="15">
    <source>
        <dbReference type="ARBA" id="ARBA00041276"/>
    </source>
</evidence>
<dbReference type="GO" id="GO:0008422">
    <property type="term" value="F:beta-glucosidase activity"/>
    <property type="evidence" value="ECO:0007669"/>
    <property type="project" value="UniProtKB-EC"/>
</dbReference>
<dbReference type="InterPro" id="IPR026891">
    <property type="entry name" value="Fn3-like"/>
</dbReference>
<dbReference type="Pfam" id="PF01915">
    <property type="entry name" value="Glyco_hydro_3_C"/>
    <property type="match status" value="1"/>
</dbReference>
<dbReference type="InterPro" id="IPR036881">
    <property type="entry name" value="Glyco_hydro_3_C_sf"/>
</dbReference>
<keyword evidence="21" id="KW-1185">Reference proteome</keyword>
<keyword evidence="6" id="KW-0964">Secreted</keyword>
<dbReference type="Proteomes" id="UP000053890">
    <property type="component" value="Unassembled WGS sequence"/>
</dbReference>
<evidence type="ECO:0000256" key="13">
    <source>
        <dbReference type="ARBA" id="ARBA00024983"/>
    </source>
</evidence>
<evidence type="ECO:0000256" key="8">
    <source>
        <dbReference type="ARBA" id="ARBA00022801"/>
    </source>
</evidence>
<evidence type="ECO:0000313" key="21">
    <source>
        <dbReference type="Proteomes" id="UP000053890"/>
    </source>
</evidence>
<keyword evidence="9" id="KW-0325">Glycoprotein</keyword>
<dbReference type="OMA" id="ISWQGIG"/>
<dbReference type="Pfam" id="PF00933">
    <property type="entry name" value="Glyco_hydro_3"/>
    <property type="match status" value="1"/>
</dbReference>
<keyword evidence="11" id="KW-0326">Glycosidase</keyword>
<dbReference type="InterPro" id="IPR002772">
    <property type="entry name" value="Glyco_hydro_3_C"/>
</dbReference>
<comment type="pathway">
    <text evidence="3">Glycan metabolism; cellulose degradation.</text>
</comment>
<dbReference type="InterPro" id="IPR017853">
    <property type="entry name" value="GH"/>
</dbReference>
<evidence type="ECO:0000256" key="5">
    <source>
        <dbReference type="ARBA" id="ARBA00012744"/>
    </source>
</evidence>
<keyword evidence="7 18" id="KW-0732">Signal</keyword>
<comment type="similarity">
    <text evidence="4">Belongs to the glycosyl hydrolase 3 family.</text>
</comment>
<dbReference type="RefSeq" id="XP_018271592.1">
    <property type="nucleotide sequence ID" value="XM_018416869.1"/>
</dbReference>
<dbReference type="GO" id="GO:0005576">
    <property type="term" value="C:extracellular region"/>
    <property type="evidence" value="ECO:0007669"/>
    <property type="project" value="UniProtKB-SubCell"/>
</dbReference>
<dbReference type="PRINTS" id="PR00133">
    <property type="entry name" value="GLHYDRLASE3"/>
</dbReference>
<protein>
    <recommendedName>
        <fullName evidence="14">Probable beta-glucosidase G</fullName>
        <ecNumber evidence="5">3.2.1.21</ecNumber>
    </recommendedName>
    <alternativeName>
        <fullName evidence="15">Beta-D-glucoside glucohydrolase G</fullName>
    </alternativeName>
    <alternativeName>
        <fullName evidence="16">Cellobiase G</fullName>
    </alternativeName>
    <alternativeName>
        <fullName evidence="17">Gentiobiase G</fullName>
    </alternativeName>
</protein>
<evidence type="ECO:0000256" key="9">
    <source>
        <dbReference type="ARBA" id="ARBA00023180"/>
    </source>
</evidence>
<feature type="chain" id="PRO_5008265450" description="Probable beta-glucosidase G" evidence="18">
    <location>
        <begin position="18"/>
        <end position="780"/>
    </location>
</feature>
<evidence type="ECO:0000256" key="18">
    <source>
        <dbReference type="SAM" id="SignalP"/>
    </source>
</evidence>
<dbReference type="EC" id="3.2.1.21" evidence="5"/>
<dbReference type="InterPro" id="IPR013783">
    <property type="entry name" value="Ig-like_fold"/>
</dbReference>
<dbReference type="SUPFAM" id="SSF51445">
    <property type="entry name" value="(Trans)glycosidases"/>
    <property type="match status" value="1"/>
</dbReference>
<dbReference type="FunFam" id="3.20.20.300:FF:000002">
    <property type="entry name" value="Probable beta-glucosidase"/>
    <property type="match status" value="1"/>
</dbReference>
<organism evidence="20 21">
    <name type="scientific">Rhodotorula graminis (strain WP1)</name>
    <dbReference type="NCBI Taxonomy" id="578459"/>
    <lineage>
        <taxon>Eukaryota</taxon>
        <taxon>Fungi</taxon>
        <taxon>Dikarya</taxon>
        <taxon>Basidiomycota</taxon>
        <taxon>Pucciniomycotina</taxon>
        <taxon>Microbotryomycetes</taxon>
        <taxon>Sporidiobolales</taxon>
        <taxon>Sporidiobolaceae</taxon>
        <taxon>Rhodotorula</taxon>
    </lineage>
</organism>
<evidence type="ECO:0000256" key="14">
    <source>
        <dbReference type="ARBA" id="ARBA00039579"/>
    </source>
</evidence>
<dbReference type="Gene3D" id="2.60.40.10">
    <property type="entry name" value="Immunoglobulins"/>
    <property type="match status" value="1"/>
</dbReference>
<name>A0A194S485_RHOGW</name>
<evidence type="ECO:0000259" key="19">
    <source>
        <dbReference type="SMART" id="SM01217"/>
    </source>
</evidence>
<accession>A0A194S485</accession>
<evidence type="ECO:0000256" key="12">
    <source>
        <dbReference type="ARBA" id="ARBA00023326"/>
    </source>
</evidence>
<dbReference type="Gene3D" id="3.20.20.300">
    <property type="entry name" value="Glycoside hydrolase, family 3, N-terminal domain"/>
    <property type="match status" value="1"/>
</dbReference>
<reference evidence="20 21" key="1">
    <citation type="journal article" date="2015" name="Front. Microbiol.">
        <title>Genome sequence of the plant growth promoting endophytic yeast Rhodotorula graminis WP1.</title>
        <authorList>
            <person name="Firrincieli A."/>
            <person name="Otillar R."/>
            <person name="Salamov A."/>
            <person name="Schmutz J."/>
            <person name="Khan Z."/>
            <person name="Redman R.S."/>
            <person name="Fleck N.D."/>
            <person name="Lindquist E."/>
            <person name="Grigoriev I.V."/>
            <person name="Doty S.L."/>
        </authorList>
    </citation>
    <scope>NUCLEOTIDE SEQUENCE [LARGE SCALE GENOMIC DNA]</scope>
    <source>
        <strain evidence="20 21">WP1</strain>
    </source>
</reference>
<comment type="function">
    <text evidence="13">Beta-glucosidases are one of a number of cellulolytic enzymes involved in the degradation of cellulosic biomass. Catalyzes the last step releasing glucose from the inhibitory cellobiose.</text>
</comment>
<evidence type="ECO:0000256" key="7">
    <source>
        <dbReference type="ARBA" id="ARBA00022729"/>
    </source>
</evidence>
<dbReference type="SUPFAM" id="SSF52279">
    <property type="entry name" value="Beta-D-glucan exohydrolase, C-terminal domain"/>
    <property type="match status" value="1"/>
</dbReference>
<dbReference type="STRING" id="578459.A0A194S485"/>
<evidence type="ECO:0000256" key="1">
    <source>
        <dbReference type="ARBA" id="ARBA00000448"/>
    </source>
</evidence>
<dbReference type="InterPro" id="IPR050288">
    <property type="entry name" value="Cellulose_deg_GH3"/>
</dbReference>
<comment type="subcellular location">
    <subcellularLocation>
        <location evidence="2">Secreted</location>
    </subcellularLocation>
</comment>
<feature type="signal peptide" evidence="18">
    <location>
        <begin position="1"/>
        <end position="17"/>
    </location>
</feature>
<dbReference type="GeneID" id="28977317"/>
<keyword evidence="12" id="KW-0624">Polysaccharide degradation</keyword>
<evidence type="ECO:0000313" key="20">
    <source>
        <dbReference type="EMBL" id="KPV75543.1"/>
    </source>
</evidence>
<sequence length="780" mass="83804">MLANALVLLALSGLAHAAPARRAVNLASDSTTYSRLSAEGFTNDKWIEAYKKAVDYVAGMSLEQKALTNGCSGLGFPLADIGLTEGMCTADGPSGINSRYSTQFPPELTAGATFDVDLIYARALAMGKEYHDVGAHVPLSISMGGMGRSPYGGRNWENFSPDPYLTGTAAHLTVLGFQQQGVVGLVKHFVGNEQEYLRIGTPTGYFPNIANQTVDSVIDEATTHELYVWPFAEAIRAGAGAAMCAYNQVNGTFACKNDHLLSTVLKKTLNFHGWVITDWGAGHDTLKLANHGTDFIGFFTDTGHYYGEALMPYVKNGSVPVEVVDDKFIRILTPYFALDQANLPKTDFGRFVGNNYSTETARKVAEGAITLLKNVRSDNNSLGLPLNKPRDILLIGSSAAPSPIGIMHNIGMDLAGSPDADFSGASTDGYGSGGSPTPYNLDPIAAITARGRKEERPVVTDYYTYDNATQGQIGGWMGGQTLFLDAKLAYASTAVVFVTKIGREGFDHTDLELQNGGSDLVEYVAARHSDTIVVVTAPGPVDMSRFVDHPNVTAILYTYYGGQEGSTAVASTLFGDTNPSGKLPFTIARNVSDFADNHYNGSIVINPVANFSEGVFIDYKHFDEQEIEPLYEFGFGKSYSSFEVSNVAVKAKSEKVPASVRETNEKLFVDGKETSGLYDIAYEVTASVKNTGSVAGAEVAQLYLTFPSSTPNKMPPRSLRGFSKPQLAAGATAQVTFQLRHKDLAVWDVTHGGWMLAHGEYKLAVGTSSRKIAETVTLEL</sequence>
<dbReference type="GO" id="GO:0009251">
    <property type="term" value="P:glucan catabolic process"/>
    <property type="evidence" value="ECO:0007669"/>
    <property type="project" value="TreeGrafter"/>
</dbReference>
<evidence type="ECO:0000256" key="4">
    <source>
        <dbReference type="ARBA" id="ARBA00005336"/>
    </source>
</evidence>
<evidence type="ECO:0000256" key="2">
    <source>
        <dbReference type="ARBA" id="ARBA00004613"/>
    </source>
</evidence>
<dbReference type="PANTHER" id="PTHR42715:SF12">
    <property type="entry name" value="BETA-GLUCOSIDASE G-RELATED"/>
    <property type="match status" value="1"/>
</dbReference>
<dbReference type="EMBL" id="KQ474078">
    <property type="protein sequence ID" value="KPV75543.1"/>
    <property type="molecule type" value="Genomic_DNA"/>
</dbReference>
<dbReference type="SMART" id="SM01217">
    <property type="entry name" value="Fn3_like"/>
    <property type="match status" value="1"/>
</dbReference>
<evidence type="ECO:0000256" key="6">
    <source>
        <dbReference type="ARBA" id="ARBA00022525"/>
    </source>
</evidence>
<dbReference type="InterPro" id="IPR036962">
    <property type="entry name" value="Glyco_hydro_3_N_sf"/>
</dbReference>
<dbReference type="PANTHER" id="PTHR42715">
    <property type="entry name" value="BETA-GLUCOSIDASE"/>
    <property type="match status" value="1"/>
</dbReference>
<evidence type="ECO:0000256" key="17">
    <source>
        <dbReference type="ARBA" id="ARBA00041808"/>
    </source>
</evidence>
<comment type="catalytic activity">
    <reaction evidence="1">
        <text>Hydrolysis of terminal, non-reducing beta-D-glucosyl residues with release of beta-D-glucose.</text>
        <dbReference type="EC" id="3.2.1.21"/>
    </reaction>
</comment>
<dbReference type="Gene3D" id="3.40.50.1700">
    <property type="entry name" value="Glycoside hydrolase family 3 C-terminal domain"/>
    <property type="match status" value="1"/>
</dbReference>
<feature type="domain" description="Fibronectin type III-like" evidence="19">
    <location>
        <begin position="698"/>
        <end position="769"/>
    </location>
</feature>
<dbReference type="InterPro" id="IPR001764">
    <property type="entry name" value="Glyco_hydro_3_N"/>
</dbReference>
<evidence type="ECO:0000256" key="11">
    <source>
        <dbReference type="ARBA" id="ARBA00023295"/>
    </source>
</evidence>